<dbReference type="InterPro" id="IPR005659">
    <property type="entry name" value="Chemorcpt_Glu_NH3ase_CheD"/>
</dbReference>
<keyword evidence="5" id="KW-1185">Reference proteome</keyword>
<evidence type="ECO:0000256" key="2">
    <source>
        <dbReference type="ARBA" id="ARBA00022801"/>
    </source>
</evidence>
<evidence type="ECO:0000313" key="4">
    <source>
        <dbReference type="EMBL" id="TWH78719.1"/>
    </source>
</evidence>
<evidence type="ECO:0000256" key="3">
    <source>
        <dbReference type="HAMAP-Rule" id="MF_01440"/>
    </source>
</evidence>
<sequence>MSQEVNVGISDMKIVTSPEGLISYALGSCVGICITDKVLKIAGMAHIMLPYNKNEDKANIFKYADTGIAEMVKKMEMMGCLRSRMVAKIAGGAKMFEIKSNSTIGNIGERNVLATKETLQNLKIKLVATDTGENYGRTIIFDSNTGNLTIKSFAKNIKVI</sequence>
<keyword evidence="2 3" id="KW-0378">Hydrolase</keyword>
<comment type="caution">
    <text evidence="4">The sequence shown here is derived from an EMBL/GenBank/DDBJ whole genome shotgun (WGS) entry which is preliminary data.</text>
</comment>
<dbReference type="InterPro" id="IPR011324">
    <property type="entry name" value="Cytotoxic_necrot_fac-like_cat"/>
</dbReference>
<dbReference type="PANTHER" id="PTHR35147:SF1">
    <property type="entry name" value="CHEMORECEPTOR GLUTAMINE DEAMIDASE CHED-RELATED"/>
    <property type="match status" value="1"/>
</dbReference>
<evidence type="ECO:0000256" key="1">
    <source>
        <dbReference type="ARBA" id="ARBA00022500"/>
    </source>
</evidence>
<dbReference type="PANTHER" id="PTHR35147">
    <property type="entry name" value="CHEMORECEPTOR GLUTAMINE DEAMIDASE CHED-RELATED"/>
    <property type="match status" value="1"/>
</dbReference>
<dbReference type="GO" id="GO:0050568">
    <property type="term" value="F:protein-glutamine glutaminase activity"/>
    <property type="evidence" value="ECO:0007669"/>
    <property type="project" value="UniProtKB-UniRule"/>
</dbReference>
<reference evidence="4 5" key="1">
    <citation type="submission" date="2019-07" db="EMBL/GenBank/DDBJ databases">
        <title>Genomic Encyclopedia of Type Strains, Phase I: the one thousand microbial genomes (KMG-I) project.</title>
        <authorList>
            <person name="Kyrpides N."/>
        </authorList>
    </citation>
    <scope>NUCLEOTIDE SEQUENCE [LARGE SCALE GENOMIC DNA]</scope>
    <source>
        <strain evidence="4 5">DSM 13558</strain>
    </source>
</reference>
<dbReference type="EMBL" id="VLKH01000008">
    <property type="protein sequence ID" value="TWH78719.1"/>
    <property type="molecule type" value="Genomic_DNA"/>
</dbReference>
<dbReference type="HAMAP" id="MF_01440">
    <property type="entry name" value="CheD"/>
    <property type="match status" value="1"/>
</dbReference>
<dbReference type="InterPro" id="IPR038592">
    <property type="entry name" value="CheD-like_sf"/>
</dbReference>
<dbReference type="AlphaFoldDB" id="A0A562J6A0"/>
<dbReference type="SUPFAM" id="SSF64438">
    <property type="entry name" value="CNF1/YfiH-like putative cysteine hydrolases"/>
    <property type="match status" value="1"/>
</dbReference>
<dbReference type="GO" id="GO:0006935">
    <property type="term" value="P:chemotaxis"/>
    <property type="evidence" value="ECO:0007669"/>
    <property type="project" value="UniProtKB-UniRule"/>
</dbReference>
<proteinExistence type="inferred from homology"/>
<gene>
    <name evidence="3" type="primary">cheD</name>
    <name evidence="4" type="ORF">LY60_02747</name>
</gene>
<dbReference type="CDD" id="cd16352">
    <property type="entry name" value="CheD"/>
    <property type="match status" value="1"/>
</dbReference>
<dbReference type="Proteomes" id="UP000315343">
    <property type="component" value="Unassembled WGS sequence"/>
</dbReference>
<comment type="similarity">
    <text evidence="3">Belongs to the CheD family.</text>
</comment>
<organism evidence="4 5">
    <name type="scientific">Sedimentibacter saalensis</name>
    <dbReference type="NCBI Taxonomy" id="130788"/>
    <lineage>
        <taxon>Bacteria</taxon>
        <taxon>Bacillati</taxon>
        <taxon>Bacillota</taxon>
        <taxon>Tissierellia</taxon>
        <taxon>Sedimentibacter</taxon>
    </lineage>
</organism>
<dbReference type="EC" id="3.5.1.44" evidence="3"/>
<dbReference type="Pfam" id="PF03975">
    <property type="entry name" value="CheD"/>
    <property type="match status" value="1"/>
</dbReference>
<dbReference type="OrthoDB" id="9807202at2"/>
<accession>A0A562J6A0</accession>
<evidence type="ECO:0000313" key="5">
    <source>
        <dbReference type="Proteomes" id="UP000315343"/>
    </source>
</evidence>
<name>A0A562J6A0_9FIRM</name>
<comment type="catalytic activity">
    <reaction evidence="3">
        <text>L-glutaminyl-[protein] + H2O = L-glutamyl-[protein] + NH4(+)</text>
        <dbReference type="Rhea" id="RHEA:16441"/>
        <dbReference type="Rhea" id="RHEA-COMP:10207"/>
        <dbReference type="Rhea" id="RHEA-COMP:10208"/>
        <dbReference type="ChEBI" id="CHEBI:15377"/>
        <dbReference type="ChEBI" id="CHEBI:28938"/>
        <dbReference type="ChEBI" id="CHEBI:29973"/>
        <dbReference type="ChEBI" id="CHEBI:30011"/>
        <dbReference type="EC" id="3.5.1.44"/>
    </reaction>
</comment>
<keyword evidence="1 3" id="KW-0145">Chemotaxis</keyword>
<dbReference type="Gene3D" id="3.30.1330.200">
    <property type="match status" value="1"/>
</dbReference>
<comment type="function">
    <text evidence="3">Probably deamidates glutamine residues to glutamate on methyl-accepting chemotaxis receptors (MCPs), playing an important role in chemotaxis.</text>
</comment>
<dbReference type="RefSeq" id="WP_145084749.1">
    <property type="nucleotide sequence ID" value="NZ_VLKH01000008.1"/>
</dbReference>
<protein>
    <recommendedName>
        <fullName evidence="3">Probable chemoreceptor glutamine deamidase CheD</fullName>
        <ecNumber evidence="3">3.5.1.44</ecNumber>
    </recommendedName>
</protein>